<gene>
    <name evidence="1" type="ORF">J0B03_00790</name>
</gene>
<dbReference type="Gene3D" id="1.20.1500.10">
    <property type="entry name" value="YheA/YmcA-like"/>
    <property type="match status" value="1"/>
</dbReference>
<keyword evidence="2" id="KW-1185">Reference proteome</keyword>
<evidence type="ECO:0000313" key="1">
    <source>
        <dbReference type="EMBL" id="QSX08660.1"/>
    </source>
</evidence>
<dbReference type="AlphaFoldDB" id="A0A974XHB1"/>
<dbReference type="Proteomes" id="UP000663499">
    <property type="component" value="Chromosome"/>
</dbReference>
<protein>
    <submittedName>
        <fullName evidence="1">YlbF family regulator</fullName>
    </submittedName>
</protein>
<dbReference type="Pfam" id="PF06133">
    <property type="entry name" value="Com_YlbF"/>
    <property type="match status" value="1"/>
</dbReference>
<dbReference type="InterPro" id="IPR010368">
    <property type="entry name" value="Com_YlbF"/>
</dbReference>
<dbReference type="KEGG" id="alka:J0B03_00790"/>
<evidence type="ECO:0000313" key="2">
    <source>
        <dbReference type="Proteomes" id="UP000663499"/>
    </source>
</evidence>
<dbReference type="InterPro" id="IPR023378">
    <property type="entry name" value="YheA/YmcA-like_dom_sf"/>
</dbReference>
<accession>A0A974XHB1</accession>
<name>A0A974XHB1_9FIRM</name>
<sequence>MRIYDEAHALAKAIKESSEYKRMVQTQKRVMENPKDWEMVTDYMKKQMEVQTLQMMGQEPSQKQVESFNQMTGALMAIPAIAEYFQAQYAFSQIYQDVMKIITEGMDLGL</sequence>
<reference evidence="1" key="1">
    <citation type="submission" date="2021-03" db="EMBL/GenBank/DDBJ databases">
        <title>Alkalibacter marinus sp. nov., isolated from tidal flat sediment.</title>
        <authorList>
            <person name="Namirimu T."/>
            <person name="Yang J.-A."/>
            <person name="Yang S.-H."/>
            <person name="Kim Y.-J."/>
            <person name="Kwon K.K."/>
        </authorList>
    </citation>
    <scope>NUCLEOTIDE SEQUENCE</scope>
    <source>
        <strain evidence="1">ES005</strain>
    </source>
</reference>
<dbReference type="EMBL" id="CP071444">
    <property type="protein sequence ID" value="QSX08660.1"/>
    <property type="molecule type" value="Genomic_DNA"/>
</dbReference>
<organism evidence="1 2">
    <name type="scientific">Alkalibacter rhizosphaerae</name>
    <dbReference type="NCBI Taxonomy" id="2815577"/>
    <lineage>
        <taxon>Bacteria</taxon>
        <taxon>Bacillati</taxon>
        <taxon>Bacillota</taxon>
        <taxon>Clostridia</taxon>
        <taxon>Eubacteriales</taxon>
        <taxon>Eubacteriaceae</taxon>
        <taxon>Alkalibacter</taxon>
    </lineage>
</organism>
<proteinExistence type="predicted"/>
<dbReference type="RefSeq" id="WP_207300001.1">
    <property type="nucleotide sequence ID" value="NZ_CP071444.1"/>
</dbReference>
<dbReference type="SUPFAM" id="SSF158622">
    <property type="entry name" value="YheA/YmcA-like"/>
    <property type="match status" value="1"/>
</dbReference>